<evidence type="ECO:0000313" key="1">
    <source>
        <dbReference type="EMBL" id="OGI64109.1"/>
    </source>
</evidence>
<dbReference type="InterPro" id="IPR035069">
    <property type="entry name" value="TTHA1013/TTHA0281-like"/>
</dbReference>
<name>A0A1F6V3K4_9PROT</name>
<dbReference type="PANTHER" id="PTHR34504">
    <property type="entry name" value="ANTITOXIN HICB"/>
    <property type="match status" value="1"/>
</dbReference>
<reference evidence="1 2" key="1">
    <citation type="journal article" date="2016" name="Nat. Commun.">
        <title>Thousands of microbial genomes shed light on interconnected biogeochemical processes in an aquifer system.</title>
        <authorList>
            <person name="Anantharaman K."/>
            <person name="Brown C.T."/>
            <person name="Hug L.A."/>
            <person name="Sharon I."/>
            <person name="Castelle C.J."/>
            <person name="Probst A.J."/>
            <person name="Thomas B.C."/>
            <person name="Singh A."/>
            <person name="Wilkins M.J."/>
            <person name="Karaoz U."/>
            <person name="Brodie E.L."/>
            <person name="Williams K.H."/>
            <person name="Hubbard S.S."/>
            <person name="Banfield J.F."/>
        </authorList>
    </citation>
    <scope>NUCLEOTIDE SEQUENCE [LARGE SCALE GENOMIC DNA]</scope>
</reference>
<dbReference type="AlphaFoldDB" id="A0A1F6V3K4"/>
<proteinExistence type="predicted"/>
<protein>
    <recommendedName>
        <fullName evidence="3">HicB-like antitoxin of toxin-antitoxin system domain-containing protein</fullName>
    </recommendedName>
</protein>
<dbReference type="PANTHER" id="PTHR34504:SF2">
    <property type="entry name" value="UPF0150 PROTEIN SSL0259"/>
    <property type="match status" value="1"/>
</dbReference>
<dbReference type="SUPFAM" id="SSF143100">
    <property type="entry name" value="TTHA1013/TTHA0281-like"/>
    <property type="match status" value="1"/>
</dbReference>
<dbReference type="EMBL" id="MFSP01000141">
    <property type="protein sequence ID" value="OGI64109.1"/>
    <property type="molecule type" value="Genomic_DNA"/>
</dbReference>
<dbReference type="InterPro" id="IPR051404">
    <property type="entry name" value="TA_system_antitoxin"/>
</dbReference>
<evidence type="ECO:0000313" key="2">
    <source>
        <dbReference type="Proteomes" id="UP000179076"/>
    </source>
</evidence>
<dbReference type="Proteomes" id="UP000179076">
    <property type="component" value="Unassembled WGS sequence"/>
</dbReference>
<evidence type="ECO:0008006" key="3">
    <source>
        <dbReference type="Google" id="ProtNLM"/>
    </source>
</evidence>
<gene>
    <name evidence="1" type="ORF">A2W18_01230</name>
</gene>
<dbReference type="Gene3D" id="3.30.160.250">
    <property type="match status" value="1"/>
</dbReference>
<sequence length="74" mass="8121">MTMNLYTAILERDGNLPVSLCPELDIASQGKTVEEATANLKEAVELFLETADPSEIERRMHSPILATTFEAARG</sequence>
<accession>A0A1F6V3K4</accession>
<comment type="caution">
    <text evidence="1">The sequence shown here is derived from an EMBL/GenBank/DDBJ whole genome shotgun (WGS) entry which is preliminary data.</text>
</comment>
<organism evidence="1 2">
    <name type="scientific">Candidatus Muproteobacteria bacterium RBG_16_60_9</name>
    <dbReference type="NCBI Taxonomy" id="1817755"/>
    <lineage>
        <taxon>Bacteria</taxon>
        <taxon>Pseudomonadati</taxon>
        <taxon>Pseudomonadota</taxon>
        <taxon>Candidatus Muproteobacteria</taxon>
    </lineage>
</organism>